<organism evidence="1 2">
    <name type="scientific">Dendrobium catenatum</name>
    <dbReference type="NCBI Taxonomy" id="906689"/>
    <lineage>
        <taxon>Eukaryota</taxon>
        <taxon>Viridiplantae</taxon>
        <taxon>Streptophyta</taxon>
        <taxon>Embryophyta</taxon>
        <taxon>Tracheophyta</taxon>
        <taxon>Spermatophyta</taxon>
        <taxon>Magnoliopsida</taxon>
        <taxon>Liliopsida</taxon>
        <taxon>Asparagales</taxon>
        <taxon>Orchidaceae</taxon>
        <taxon>Epidendroideae</taxon>
        <taxon>Malaxideae</taxon>
        <taxon>Dendrobiinae</taxon>
        <taxon>Dendrobium</taxon>
    </lineage>
</organism>
<dbReference type="AlphaFoldDB" id="A0A2I0X954"/>
<name>A0A2I0X954_9ASPA</name>
<accession>A0A2I0X954</accession>
<reference evidence="1 2" key="2">
    <citation type="journal article" date="2017" name="Nature">
        <title>The Apostasia genome and the evolution of orchids.</title>
        <authorList>
            <person name="Zhang G.Q."/>
            <person name="Liu K.W."/>
            <person name="Li Z."/>
            <person name="Lohaus R."/>
            <person name="Hsiao Y.Y."/>
            <person name="Niu S.C."/>
            <person name="Wang J.Y."/>
            <person name="Lin Y.C."/>
            <person name="Xu Q."/>
            <person name="Chen L.J."/>
            <person name="Yoshida K."/>
            <person name="Fujiwara S."/>
            <person name="Wang Z.W."/>
            <person name="Zhang Y.Q."/>
            <person name="Mitsuda N."/>
            <person name="Wang M."/>
            <person name="Liu G.H."/>
            <person name="Pecoraro L."/>
            <person name="Huang H.X."/>
            <person name="Xiao X.J."/>
            <person name="Lin M."/>
            <person name="Wu X.Y."/>
            <person name="Wu W.L."/>
            <person name="Chen Y.Y."/>
            <person name="Chang S.B."/>
            <person name="Sakamoto S."/>
            <person name="Ohme-Takagi M."/>
            <person name="Yagi M."/>
            <person name="Zeng S.J."/>
            <person name="Shen C.Y."/>
            <person name="Yeh C.M."/>
            <person name="Luo Y.B."/>
            <person name="Tsai W.C."/>
            <person name="Van de Peer Y."/>
            <person name="Liu Z.J."/>
        </authorList>
    </citation>
    <scope>NUCLEOTIDE SEQUENCE [LARGE SCALE GENOMIC DNA]</scope>
    <source>
        <tissue evidence="1">The whole plant</tissue>
    </source>
</reference>
<reference evidence="1 2" key="1">
    <citation type="journal article" date="2016" name="Sci. Rep.">
        <title>The Dendrobium catenatum Lindl. genome sequence provides insights into polysaccharide synthase, floral development and adaptive evolution.</title>
        <authorList>
            <person name="Zhang G.Q."/>
            <person name="Xu Q."/>
            <person name="Bian C."/>
            <person name="Tsai W.C."/>
            <person name="Yeh C.M."/>
            <person name="Liu K.W."/>
            <person name="Yoshida K."/>
            <person name="Zhang L.S."/>
            <person name="Chang S.B."/>
            <person name="Chen F."/>
            <person name="Shi Y."/>
            <person name="Su Y.Y."/>
            <person name="Zhang Y.Q."/>
            <person name="Chen L.J."/>
            <person name="Yin Y."/>
            <person name="Lin M."/>
            <person name="Huang H."/>
            <person name="Deng H."/>
            <person name="Wang Z.W."/>
            <person name="Zhu S.L."/>
            <person name="Zhao X."/>
            <person name="Deng C."/>
            <person name="Niu S.C."/>
            <person name="Huang J."/>
            <person name="Wang M."/>
            <person name="Liu G.H."/>
            <person name="Yang H.J."/>
            <person name="Xiao X.J."/>
            <person name="Hsiao Y.Y."/>
            <person name="Wu W.L."/>
            <person name="Chen Y.Y."/>
            <person name="Mitsuda N."/>
            <person name="Ohme-Takagi M."/>
            <person name="Luo Y.B."/>
            <person name="Van de Peer Y."/>
            <person name="Liu Z.J."/>
        </authorList>
    </citation>
    <scope>NUCLEOTIDE SEQUENCE [LARGE SCALE GENOMIC DNA]</scope>
    <source>
        <tissue evidence="1">The whole plant</tissue>
    </source>
</reference>
<gene>
    <name evidence="1" type="ORF">MA16_Dca002945</name>
</gene>
<protein>
    <submittedName>
        <fullName evidence="1">Uncharacterized protein</fullName>
    </submittedName>
</protein>
<evidence type="ECO:0000313" key="2">
    <source>
        <dbReference type="Proteomes" id="UP000233837"/>
    </source>
</evidence>
<evidence type="ECO:0000313" key="1">
    <source>
        <dbReference type="EMBL" id="PKU84432.1"/>
    </source>
</evidence>
<keyword evidence="2" id="KW-1185">Reference proteome</keyword>
<proteinExistence type="predicted"/>
<dbReference type="Proteomes" id="UP000233837">
    <property type="component" value="Unassembled WGS sequence"/>
</dbReference>
<sequence>MSIIVSRDWETLHEEPSMYVVNIVREFFANAKEAQNNKFFLKGKWVPFYVPSINCIYKLRDIEFDNHYSFCNVLINS</sequence>
<dbReference type="EMBL" id="KZ502052">
    <property type="protein sequence ID" value="PKU84432.1"/>
    <property type="molecule type" value="Genomic_DNA"/>
</dbReference>